<proteinExistence type="predicted"/>
<dbReference type="VEuPathDB" id="FungiDB:JI435_427100"/>
<dbReference type="PROSITE" id="PS50089">
    <property type="entry name" value="ZF_RING_2"/>
    <property type="match status" value="1"/>
</dbReference>
<dbReference type="GO" id="GO:0008270">
    <property type="term" value="F:zinc ion binding"/>
    <property type="evidence" value="ECO:0007669"/>
    <property type="project" value="UniProtKB-KW"/>
</dbReference>
<evidence type="ECO:0000313" key="6">
    <source>
        <dbReference type="EMBL" id="EAT92573.1"/>
    </source>
</evidence>
<dbReference type="PANTHER" id="PTHR16047">
    <property type="entry name" value="RFWD3 PROTEIN"/>
    <property type="match status" value="1"/>
</dbReference>
<dbReference type="GO" id="GO:0016567">
    <property type="term" value="P:protein ubiquitination"/>
    <property type="evidence" value="ECO:0000318"/>
    <property type="project" value="GO_Central"/>
</dbReference>
<keyword evidence="2 4" id="KW-0863">Zinc-finger</keyword>
<evidence type="ECO:0000256" key="3">
    <source>
        <dbReference type="ARBA" id="ARBA00022833"/>
    </source>
</evidence>
<dbReference type="GO" id="GO:0005737">
    <property type="term" value="C:cytoplasm"/>
    <property type="evidence" value="ECO:0000318"/>
    <property type="project" value="GO_Central"/>
</dbReference>
<dbReference type="InterPro" id="IPR037381">
    <property type="entry name" value="RFWD3"/>
</dbReference>
<dbReference type="GO" id="GO:0036297">
    <property type="term" value="P:interstrand cross-link repair"/>
    <property type="evidence" value="ECO:0007669"/>
    <property type="project" value="InterPro"/>
</dbReference>
<evidence type="ECO:0000259" key="5">
    <source>
        <dbReference type="PROSITE" id="PS50089"/>
    </source>
</evidence>
<dbReference type="SMART" id="SM00184">
    <property type="entry name" value="RING"/>
    <property type="match status" value="1"/>
</dbReference>
<dbReference type="InParanoid" id="Q0V4I6"/>
<dbReference type="SMART" id="SM00744">
    <property type="entry name" value="RINGv"/>
    <property type="match status" value="1"/>
</dbReference>
<dbReference type="GO" id="GO:0005634">
    <property type="term" value="C:nucleus"/>
    <property type="evidence" value="ECO:0007669"/>
    <property type="project" value="InterPro"/>
</dbReference>
<keyword evidence="1" id="KW-0479">Metal-binding</keyword>
<dbReference type="InterPro" id="IPR013083">
    <property type="entry name" value="Znf_RING/FYVE/PHD"/>
</dbReference>
<dbReference type="SUPFAM" id="SSF57850">
    <property type="entry name" value="RING/U-box"/>
    <property type="match status" value="1"/>
</dbReference>
<dbReference type="Proteomes" id="UP000001055">
    <property type="component" value="Unassembled WGS sequence"/>
</dbReference>
<dbReference type="KEGG" id="pno:SNOG_01078"/>
<gene>
    <name evidence="6" type="ORF">SNOG_01078</name>
</gene>
<keyword evidence="3" id="KW-0862">Zinc</keyword>
<dbReference type="InterPro" id="IPR011016">
    <property type="entry name" value="Znf_RING-CH"/>
</dbReference>
<dbReference type="PANTHER" id="PTHR16047:SF7">
    <property type="entry name" value="E3 UBIQUITIN-PROTEIN LIGASE RFWD3"/>
    <property type="match status" value="1"/>
</dbReference>
<dbReference type="AlphaFoldDB" id="Q0V4I6"/>
<dbReference type="InterPro" id="IPR001841">
    <property type="entry name" value="Znf_RING"/>
</dbReference>
<feature type="domain" description="RING-type" evidence="5">
    <location>
        <begin position="39"/>
        <end position="85"/>
    </location>
</feature>
<name>Q0V4I6_PHANO</name>
<dbReference type="EMBL" id="CH445325">
    <property type="protein sequence ID" value="EAT92573.1"/>
    <property type="molecule type" value="Genomic_DNA"/>
</dbReference>
<dbReference type="Gene3D" id="3.30.40.10">
    <property type="entry name" value="Zinc/RING finger domain, C3HC4 (zinc finger)"/>
    <property type="match status" value="1"/>
</dbReference>
<dbReference type="VEuPathDB" id="FungiDB:JI435_427090"/>
<reference evidence="7" key="1">
    <citation type="journal article" date="2007" name="Plant Cell">
        <title>Dothideomycete-plant interactions illuminated by genome sequencing and EST analysis of the wheat pathogen Stagonospora nodorum.</title>
        <authorList>
            <person name="Hane J.K."/>
            <person name="Lowe R.G."/>
            <person name="Solomon P.S."/>
            <person name="Tan K.C."/>
            <person name="Schoch C.L."/>
            <person name="Spatafora J.W."/>
            <person name="Crous P.W."/>
            <person name="Kodira C."/>
            <person name="Birren B.W."/>
            <person name="Galagan J.E."/>
            <person name="Torriani S.F."/>
            <person name="McDonald B.A."/>
            <person name="Oliver R.P."/>
        </authorList>
    </citation>
    <scope>NUCLEOTIDE SEQUENCE [LARGE SCALE GENOMIC DNA]</scope>
    <source>
        <strain evidence="7">SN15 / ATCC MYA-4574 / FGSC 10173</strain>
    </source>
</reference>
<dbReference type="GeneID" id="5968441"/>
<dbReference type="RefSeq" id="XP_001791737.1">
    <property type="nucleotide sequence ID" value="XM_001791685.1"/>
</dbReference>
<dbReference type="Pfam" id="PF13639">
    <property type="entry name" value="zf-RING_2"/>
    <property type="match status" value="1"/>
</dbReference>
<protein>
    <recommendedName>
        <fullName evidence="5">RING-type domain-containing protein</fullName>
    </recommendedName>
</protein>
<evidence type="ECO:0000256" key="1">
    <source>
        <dbReference type="ARBA" id="ARBA00022723"/>
    </source>
</evidence>
<organism evidence="6 7">
    <name type="scientific">Phaeosphaeria nodorum (strain SN15 / ATCC MYA-4574 / FGSC 10173)</name>
    <name type="common">Glume blotch fungus</name>
    <name type="synonym">Parastagonospora nodorum</name>
    <dbReference type="NCBI Taxonomy" id="321614"/>
    <lineage>
        <taxon>Eukaryota</taxon>
        <taxon>Fungi</taxon>
        <taxon>Dikarya</taxon>
        <taxon>Ascomycota</taxon>
        <taxon>Pezizomycotina</taxon>
        <taxon>Dothideomycetes</taxon>
        <taxon>Pleosporomycetidae</taxon>
        <taxon>Pleosporales</taxon>
        <taxon>Pleosporineae</taxon>
        <taxon>Phaeosphaeriaceae</taxon>
        <taxon>Parastagonospora</taxon>
    </lineage>
</organism>
<evidence type="ECO:0000313" key="7">
    <source>
        <dbReference type="Proteomes" id="UP000001055"/>
    </source>
</evidence>
<accession>Q0V4I6</accession>
<evidence type="ECO:0000256" key="2">
    <source>
        <dbReference type="ARBA" id="ARBA00022771"/>
    </source>
</evidence>
<evidence type="ECO:0000256" key="4">
    <source>
        <dbReference type="PROSITE-ProRule" id="PRU00175"/>
    </source>
</evidence>
<dbReference type="GO" id="GO:0061630">
    <property type="term" value="F:ubiquitin protein ligase activity"/>
    <property type="evidence" value="ECO:0000318"/>
    <property type="project" value="GO_Central"/>
</dbReference>
<sequence length="578" mass="64451">MSQQATSDLYSFLSIVPDLASFLGFELTPAEPSDLNDICGICIRPWNEDATSIVSLPCHHLFHHGCIELWLTEGAEKVATCPICRRKLCIRPDPEGDGHFSIPMEHFENPENHWEDMSASRDSLSELLPTIHLAVNTIWQELVDEANSELWTSLLVERAIVFDDLEENSGPDWQHYSGEGETEGHNGRNNMVEENEVDEVRPTGRHWAYLIMHALKRFRSMDRTGLAEPCGSMEFLVLVVTMQLLWHRATEANLNTTALVVKMDTFADFEEHADTRTIFEAYQAVGLGTLIIEAGMSLTVTSIVRVAQRAIFDKDYQGKCSVDPAMLARIALPLKQRIRSAVREMSTAARIGPVDWERLVFDPIIAEFHIVEDLAVSVADAEYIVLIATVVILSHEILLLPAVNVDITTRGFLDRIFSDKDLVEASSQLPNSTDKCSPPSLTYPRDLRIEVFLKAGFSWDLDLVDCIVESEGLVVIKTCVGIYMQVEPGFVVSEVYGPSDTVTVKRHKGCETSLVGTIVVPPGYSFHGTEVEFVGEMAGDSGETMIETKRAVLNVSSGQYVVRRKNCHYSVLIESTEC</sequence>